<dbReference type="STRING" id="1050174.CEPID_02125"/>
<dbReference type="RefSeq" id="WP_047239550.1">
    <property type="nucleotide sequence ID" value="NZ_CP011541.1"/>
</dbReference>
<dbReference type="Proteomes" id="UP000035368">
    <property type="component" value="Chromosome"/>
</dbReference>
<dbReference type="InterPro" id="IPR025368">
    <property type="entry name" value="DUF4272"/>
</dbReference>
<evidence type="ECO:0000313" key="1">
    <source>
        <dbReference type="EMBL" id="AKK02306.1"/>
    </source>
</evidence>
<dbReference type="EMBL" id="CP011541">
    <property type="protein sequence ID" value="AKK02306.1"/>
    <property type="molecule type" value="Genomic_DNA"/>
</dbReference>
<protein>
    <submittedName>
        <fullName evidence="1">Putative DUF4272 family protein</fullName>
    </submittedName>
</protein>
<organism evidence="1 2">
    <name type="scientific">Corynebacterium epidermidicanis</name>
    <dbReference type="NCBI Taxonomy" id="1050174"/>
    <lineage>
        <taxon>Bacteria</taxon>
        <taxon>Bacillati</taxon>
        <taxon>Actinomycetota</taxon>
        <taxon>Actinomycetes</taxon>
        <taxon>Mycobacteriales</taxon>
        <taxon>Corynebacteriaceae</taxon>
        <taxon>Corynebacterium</taxon>
    </lineage>
</organism>
<dbReference type="PATRIC" id="fig|1050174.4.peg.429"/>
<sequence>MSIFVNAYSTVRDASPKGDEVSHRGFATAESAEAIEEIQQHLYDFAGYVDQLGMARFGTMTAQTFDTIDHINHTLNQYVFERPDTYSPTDLTEFTDWSQSSNSIFFIQGYDSVYNAHGIDLLNENGPAVPRHPSAAIRAREIRASLAEDGLTIADTLPPVRAAEEIFSQTPEDVRNRIASLAVLSKAAGTLIQGEPMPFEALAREFAGYELSFEEQESEFVEAYEAARYDDIQDEATQYQWSIIAADTLAWCLEASPGEPTDLESVNPQEIYETVRTIPEEAQLRDPDEICDLHEWIRCLRWHHISHGSLDEIAASICLERHRALAWITDPFSSYEDVDLNT</sequence>
<dbReference type="AlphaFoldDB" id="A0A0G3GM52"/>
<reference evidence="1 2" key="1">
    <citation type="submission" date="2015-05" db="EMBL/GenBank/DDBJ databases">
        <title>Complete genome sequence of Corynebacterium epidermidicanis DSM 45586, isolated from the skin of a dog suffering from pruritus.</title>
        <authorList>
            <person name="Ruckert C."/>
            <person name="Albersmeier A."/>
            <person name="Winkler A."/>
            <person name="Tauch A."/>
        </authorList>
    </citation>
    <scope>NUCLEOTIDE SEQUENCE [LARGE SCALE GENOMIC DNA]</scope>
    <source>
        <strain evidence="1 2">DSM 45586</strain>
    </source>
</reference>
<name>A0A0G3GM52_9CORY</name>
<gene>
    <name evidence="1" type="ORF">CEPID_02125</name>
</gene>
<accession>A0A0G3GM52</accession>
<dbReference type="OrthoDB" id="4399984at2"/>
<evidence type="ECO:0000313" key="2">
    <source>
        <dbReference type="Proteomes" id="UP000035368"/>
    </source>
</evidence>
<keyword evidence="2" id="KW-1185">Reference proteome</keyword>
<proteinExistence type="predicted"/>
<dbReference type="Pfam" id="PF14094">
    <property type="entry name" value="DUF4272"/>
    <property type="match status" value="1"/>
</dbReference>
<dbReference type="KEGG" id="cei:CEPID_02125"/>